<comment type="similarity">
    <text evidence="4">Belongs to the flavin monoamine oxidase family.</text>
</comment>
<dbReference type="Pfam" id="PF01593">
    <property type="entry name" value="Amino_oxidase"/>
    <property type="match status" value="1"/>
</dbReference>
<comment type="cofactor">
    <cofactor evidence="1 4">
        <name>FAD</name>
        <dbReference type="ChEBI" id="CHEBI:57692"/>
    </cofactor>
</comment>
<keyword evidence="7" id="KW-1185">Reference proteome</keyword>
<keyword evidence="4" id="KW-0274">FAD</keyword>
<dbReference type="SUPFAM" id="SSF54373">
    <property type="entry name" value="FAD-linked reductases, C-terminal domain"/>
    <property type="match status" value="1"/>
</dbReference>
<evidence type="ECO:0000313" key="6">
    <source>
        <dbReference type="EMBL" id="CRK95579.1"/>
    </source>
</evidence>
<dbReference type="InterPro" id="IPR001613">
    <property type="entry name" value="Flavin_amine_oxidase"/>
</dbReference>
<accession>A0A1J1I5W9</accession>
<feature type="binding site" evidence="3">
    <location>
        <position position="353"/>
    </location>
    <ligand>
        <name>substrate</name>
    </ligand>
</feature>
<dbReference type="SUPFAM" id="SSF51905">
    <property type="entry name" value="FAD/NAD(P)-binding domain"/>
    <property type="match status" value="1"/>
</dbReference>
<dbReference type="GO" id="GO:0008131">
    <property type="term" value="F:primary methylamine oxidase activity"/>
    <property type="evidence" value="ECO:0007669"/>
    <property type="project" value="UniProtKB-ARBA"/>
</dbReference>
<evidence type="ECO:0000313" key="7">
    <source>
        <dbReference type="Proteomes" id="UP000183832"/>
    </source>
</evidence>
<feature type="binding site" evidence="3">
    <location>
        <position position="229"/>
    </location>
    <ligand>
        <name>FAD</name>
        <dbReference type="ChEBI" id="CHEBI:57692"/>
    </ligand>
</feature>
<dbReference type="EMBL" id="CVRI01000042">
    <property type="protein sequence ID" value="CRK95579.1"/>
    <property type="molecule type" value="Genomic_DNA"/>
</dbReference>
<feature type="domain" description="Amine oxidase" evidence="5">
    <location>
        <begin position="15"/>
        <end position="462"/>
    </location>
</feature>
<dbReference type="PANTHER" id="PTHR10742">
    <property type="entry name" value="FLAVIN MONOAMINE OXIDASE"/>
    <property type="match status" value="1"/>
</dbReference>
<evidence type="ECO:0000256" key="4">
    <source>
        <dbReference type="RuleBase" id="RU362067"/>
    </source>
</evidence>
<dbReference type="AlphaFoldDB" id="A0A1J1I5W9"/>
<evidence type="ECO:0000256" key="2">
    <source>
        <dbReference type="ARBA" id="ARBA00023002"/>
    </source>
</evidence>
<name>A0A1J1I5W9_9DIPT</name>
<dbReference type="OrthoDB" id="5046242at2759"/>
<gene>
    <name evidence="6" type="primary">similar to Protein anon-37Cs</name>
    <name evidence="6" type="ORF">CLUMA_CG009040</name>
</gene>
<feature type="binding site" evidence="3">
    <location>
        <position position="437"/>
    </location>
    <ligand>
        <name>FAD</name>
        <dbReference type="ChEBI" id="CHEBI:57692"/>
    </ligand>
</feature>
<dbReference type="Gene3D" id="3.50.50.60">
    <property type="entry name" value="FAD/NAD(P)-binding domain"/>
    <property type="match status" value="1"/>
</dbReference>
<feature type="binding site" evidence="3">
    <location>
        <position position="15"/>
    </location>
    <ligand>
        <name>FAD</name>
        <dbReference type="ChEBI" id="CHEBI:57692"/>
    </ligand>
</feature>
<dbReference type="InterPro" id="IPR036188">
    <property type="entry name" value="FAD/NAD-bd_sf"/>
</dbReference>
<feature type="binding site" evidence="3">
    <location>
        <begin position="35"/>
        <end position="36"/>
    </location>
    <ligand>
        <name>FAD</name>
        <dbReference type="ChEBI" id="CHEBI:57692"/>
    </ligand>
</feature>
<evidence type="ECO:0000256" key="1">
    <source>
        <dbReference type="ARBA" id="ARBA00001974"/>
    </source>
</evidence>
<evidence type="ECO:0000256" key="3">
    <source>
        <dbReference type="PIRSR" id="PIRSR601613-1"/>
    </source>
</evidence>
<dbReference type="GO" id="GO:0046592">
    <property type="term" value="F:polyamine oxidase activity"/>
    <property type="evidence" value="ECO:0007669"/>
    <property type="project" value="TreeGrafter"/>
</dbReference>
<dbReference type="InterPro" id="IPR050281">
    <property type="entry name" value="Flavin_monoamine_oxidase"/>
</dbReference>
<dbReference type="STRING" id="568069.A0A1J1I5W9"/>
<protein>
    <recommendedName>
        <fullName evidence="4">Amine oxidase</fullName>
        <ecNumber evidence="4">1.4.3.-</ecNumber>
    </recommendedName>
</protein>
<reference evidence="6 7" key="1">
    <citation type="submission" date="2015-04" db="EMBL/GenBank/DDBJ databases">
        <authorList>
            <person name="Syromyatnikov M.Y."/>
            <person name="Popov V.N."/>
        </authorList>
    </citation>
    <scope>NUCLEOTIDE SEQUENCE [LARGE SCALE GENOMIC DNA]</scope>
</reference>
<dbReference type="PANTHER" id="PTHR10742:SF416">
    <property type="entry name" value="SPERMINE OXIDASE"/>
    <property type="match status" value="1"/>
</dbReference>
<evidence type="ECO:0000259" key="5">
    <source>
        <dbReference type="Pfam" id="PF01593"/>
    </source>
</evidence>
<keyword evidence="2 4" id="KW-0560">Oxidoreductase</keyword>
<dbReference type="Gene3D" id="3.90.660.10">
    <property type="match status" value="1"/>
</dbReference>
<sequence length="467" mass="53764">MEKSQKILIIGAGASGISAAQKLLENNYQHVFILEASNRIGGRIHSIPFGSTGFKIDLGGQWVSGENDIYYMMKDSFKFGDSNLTTDRKYFLSSDNNELDQKKCRKLYDLLDEIFELEDELSKSEETFGQFFSRKYYERIKSSSFKGIDKELADKMLHQINTIWNAYFGSTNLDQVPAKYVSTLELSEGSEFITWRDKGFITFLDFLNNKLKKEKYIDIYDKVLFNKKVKNIDWSSNQATIKCEDGSEFLVDHVIVTISLGCLKKHHQTMFTPSLPKTKIHAIEDIQYGVAGKVFLEFEENFIKKHFPSRINQFAMLWSEAERNELRGTDKKWLLGIYSFMHVDGSDKIIEGFISGADILEFESKCDEDIIADIMWMLENFMKKSLERPKNIKRSFWSTDNNFYGVYSFGSQGNSVYDLAQPLLKENKSPILLFGGEAADEHDSGFVHGAMNSGFRVAQEIIDYYHK</sequence>
<keyword evidence="4" id="KW-0285">Flavoprotein</keyword>
<proteinExistence type="inferred from homology"/>
<dbReference type="InterPro" id="IPR002937">
    <property type="entry name" value="Amino_oxidase"/>
</dbReference>
<organism evidence="6 7">
    <name type="scientific">Clunio marinus</name>
    <dbReference type="NCBI Taxonomy" id="568069"/>
    <lineage>
        <taxon>Eukaryota</taxon>
        <taxon>Metazoa</taxon>
        <taxon>Ecdysozoa</taxon>
        <taxon>Arthropoda</taxon>
        <taxon>Hexapoda</taxon>
        <taxon>Insecta</taxon>
        <taxon>Pterygota</taxon>
        <taxon>Neoptera</taxon>
        <taxon>Endopterygota</taxon>
        <taxon>Diptera</taxon>
        <taxon>Nematocera</taxon>
        <taxon>Chironomoidea</taxon>
        <taxon>Chironomidae</taxon>
        <taxon>Clunio</taxon>
    </lineage>
</organism>
<dbReference type="Proteomes" id="UP000183832">
    <property type="component" value="Unassembled WGS sequence"/>
</dbReference>
<dbReference type="EC" id="1.4.3.-" evidence="4"/>
<dbReference type="PRINTS" id="PR00757">
    <property type="entry name" value="AMINEOXDASEF"/>
</dbReference>